<accession>A0ABV1RHR6</accession>
<comment type="caution">
    <text evidence="2">The sequence shown here is derived from an EMBL/GenBank/DDBJ whole genome shotgun (WGS) entry which is preliminary data.</text>
</comment>
<evidence type="ECO:0000313" key="2">
    <source>
        <dbReference type="EMBL" id="MER2492496.1"/>
    </source>
</evidence>
<dbReference type="PROSITE" id="PS51257">
    <property type="entry name" value="PROKAR_LIPOPROTEIN"/>
    <property type="match status" value="1"/>
</dbReference>
<evidence type="ECO:0000313" key="3">
    <source>
        <dbReference type="Proteomes" id="UP001467690"/>
    </source>
</evidence>
<keyword evidence="1" id="KW-0732">Signal</keyword>
<dbReference type="EMBL" id="JBELOE010000212">
    <property type="protein sequence ID" value="MER2492496.1"/>
    <property type="molecule type" value="Genomic_DNA"/>
</dbReference>
<reference evidence="2 3" key="1">
    <citation type="submission" date="2024-06" db="EMBL/GenBank/DDBJ databases">
        <authorList>
            <person name="Chen R.Y."/>
        </authorList>
    </citation>
    <scope>NUCLEOTIDE SEQUENCE [LARGE SCALE GENOMIC DNA]</scope>
    <source>
        <strain evidence="2 3">D2</strain>
    </source>
</reference>
<protein>
    <recommendedName>
        <fullName evidence="4">Lipoprotein</fullName>
    </recommendedName>
</protein>
<organism evidence="2 3">
    <name type="scientific">Catenovulum sediminis</name>
    <dbReference type="NCBI Taxonomy" id="1740262"/>
    <lineage>
        <taxon>Bacteria</taxon>
        <taxon>Pseudomonadati</taxon>
        <taxon>Pseudomonadota</taxon>
        <taxon>Gammaproteobacteria</taxon>
        <taxon>Alteromonadales</taxon>
        <taxon>Alteromonadaceae</taxon>
        <taxon>Catenovulum</taxon>
    </lineage>
</organism>
<sequence length="319" mass="34890">MKKGIIITAGAVCIVAGCVTFAQIKANEYAKTQLDSYLAKLKTQGVISQANYQTIDVSLFGSVELTNLALHSADLPESITLQKVTISDFDVQHDIPHSMKVRLEGVKLPINLQDEKFNHSGVFAEYVSNLGYTDQLPLTAEVQYQYDAQNAHTYTSSLDIGLTQLGNYHISATTKNIPLNVLMELTANKTPNQAQIASVLQTAALPNLAISFKDEGAVSTYINISAKETGMAQQKVKARVNEVLAMQADMLLPPQLDAFKVQLLAEIESFMDGNKTLKVSINPEHQGEVNKLQPEVIAALMKQDFANIIKLLKLEIKAS</sequence>
<dbReference type="RefSeq" id="WP_143870452.1">
    <property type="nucleotide sequence ID" value="NZ_CP041660.1"/>
</dbReference>
<keyword evidence="3" id="KW-1185">Reference proteome</keyword>
<evidence type="ECO:0008006" key="4">
    <source>
        <dbReference type="Google" id="ProtNLM"/>
    </source>
</evidence>
<evidence type="ECO:0000256" key="1">
    <source>
        <dbReference type="SAM" id="SignalP"/>
    </source>
</evidence>
<dbReference type="Proteomes" id="UP001467690">
    <property type="component" value="Unassembled WGS sequence"/>
</dbReference>
<proteinExistence type="predicted"/>
<feature type="chain" id="PRO_5046632112" description="Lipoprotein" evidence="1">
    <location>
        <begin position="23"/>
        <end position="319"/>
    </location>
</feature>
<feature type="signal peptide" evidence="1">
    <location>
        <begin position="1"/>
        <end position="22"/>
    </location>
</feature>
<name>A0ABV1RHR6_9ALTE</name>
<gene>
    <name evidence="2" type="ORF">ABS311_11475</name>
</gene>